<name>A0A1E7LCW8_9ACTN</name>
<evidence type="ECO:0000256" key="1">
    <source>
        <dbReference type="SAM" id="MobiDB-lite"/>
    </source>
</evidence>
<reference evidence="2 3" key="1">
    <citation type="journal article" date="2016" name="Front. Microbiol.">
        <title>Comparative Genomics Analysis of Streptomyces Species Reveals Their Adaptation to the Marine Environment and Their Diversity at the Genomic Level.</title>
        <authorList>
            <person name="Tian X."/>
            <person name="Zhang Z."/>
            <person name="Yang T."/>
            <person name="Chen M."/>
            <person name="Li J."/>
            <person name="Chen F."/>
            <person name="Yang J."/>
            <person name="Li W."/>
            <person name="Zhang B."/>
            <person name="Zhang Z."/>
            <person name="Wu J."/>
            <person name="Zhang C."/>
            <person name="Long L."/>
            <person name="Xiao J."/>
        </authorList>
    </citation>
    <scope>NUCLEOTIDE SEQUENCE [LARGE SCALE GENOMIC DNA]</scope>
    <source>
        <strain evidence="2 3">SCSIO 10429</strain>
    </source>
</reference>
<dbReference type="AlphaFoldDB" id="A0A1E7LCW8"/>
<sequence>MAKEDGRRLVDARHTIERRRADVRASRESERILQRQIDEQAKEIDRFRTARQEEAQAYVALHEEHAEEVDRLRAELAARPAIPAWEAMYEPGNVSDYLIGYTNDEATAKAAAETWIRSQSEVTGRLEWEPDAPLSSYDQEWKLVQRHDDGIDTGPGIFVRQRAADAAERDAAGKDTPTGASSPAAADGRSV</sequence>
<dbReference type="RefSeq" id="WP_070014514.1">
    <property type="nucleotide sequence ID" value="NZ_LJGW01000024.1"/>
</dbReference>
<gene>
    <name evidence="2" type="ORF">AN218_00930</name>
</gene>
<organism evidence="2 3">
    <name type="scientific">Streptomyces nanshensis</name>
    <dbReference type="NCBI Taxonomy" id="518642"/>
    <lineage>
        <taxon>Bacteria</taxon>
        <taxon>Bacillati</taxon>
        <taxon>Actinomycetota</taxon>
        <taxon>Actinomycetes</taxon>
        <taxon>Kitasatosporales</taxon>
        <taxon>Streptomycetaceae</taxon>
        <taxon>Streptomyces</taxon>
    </lineage>
</organism>
<feature type="region of interest" description="Disordered" evidence="1">
    <location>
        <begin position="162"/>
        <end position="191"/>
    </location>
</feature>
<dbReference type="Proteomes" id="UP000176005">
    <property type="component" value="Unassembled WGS sequence"/>
</dbReference>
<feature type="compositionally biased region" description="Basic and acidic residues" evidence="1">
    <location>
        <begin position="162"/>
        <end position="173"/>
    </location>
</feature>
<dbReference type="EMBL" id="LJGW01000024">
    <property type="protein sequence ID" value="OEV14069.1"/>
    <property type="molecule type" value="Genomic_DNA"/>
</dbReference>
<keyword evidence="3" id="KW-1185">Reference proteome</keyword>
<proteinExistence type="predicted"/>
<protein>
    <submittedName>
        <fullName evidence="2">Uncharacterized protein</fullName>
    </submittedName>
</protein>
<evidence type="ECO:0000313" key="2">
    <source>
        <dbReference type="EMBL" id="OEV14069.1"/>
    </source>
</evidence>
<accession>A0A1E7LCW8</accession>
<evidence type="ECO:0000313" key="3">
    <source>
        <dbReference type="Proteomes" id="UP000176005"/>
    </source>
</evidence>
<comment type="caution">
    <text evidence="2">The sequence shown here is derived from an EMBL/GenBank/DDBJ whole genome shotgun (WGS) entry which is preliminary data.</text>
</comment>